<keyword evidence="2" id="KW-1185">Reference proteome</keyword>
<evidence type="ECO:0008006" key="3">
    <source>
        <dbReference type="Google" id="ProtNLM"/>
    </source>
</evidence>
<dbReference type="RefSeq" id="WP_377431459.1">
    <property type="nucleotide sequence ID" value="NZ_JBHSPR010000056.1"/>
</dbReference>
<reference evidence="2" key="1">
    <citation type="journal article" date="2019" name="Int. J. Syst. Evol. Microbiol.">
        <title>The Global Catalogue of Microorganisms (GCM) 10K type strain sequencing project: providing services to taxonomists for standard genome sequencing and annotation.</title>
        <authorList>
            <consortium name="The Broad Institute Genomics Platform"/>
            <consortium name="The Broad Institute Genome Sequencing Center for Infectious Disease"/>
            <person name="Wu L."/>
            <person name="Ma J."/>
        </authorList>
    </citation>
    <scope>NUCLEOTIDE SEQUENCE [LARGE SCALE GENOMIC DNA]</scope>
    <source>
        <strain evidence="2">ZS-35-S2</strain>
    </source>
</reference>
<dbReference type="Proteomes" id="UP001596203">
    <property type="component" value="Unassembled WGS sequence"/>
</dbReference>
<accession>A0ABW1KK53</accession>
<organism evidence="1 2">
    <name type="scientific">Plantactinospora solaniradicis</name>
    <dbReference type="NCBI Taxonomy" id="1723736"/>
    <lineage>
        <taxon>Bacteria</taxon>
        <taxon>Bacillati</taxon>
        <taxon>Actinomycetota</taxon>
        <taxon>Actinomycetes</taxon>
        <taxon>Micromonosporales</taxon>
        <taxon>Micromonosporaceae</taxon>
        <taxon>Plantactinospora</taxon>
    </lineage>
</organism>
<gene>
    <name evidence="1" type="ORF">ACFP2T_39260</name>
</gene>
<evidence type="ECO:0000313" key="1">
    <source>
        <dbReference type="EMBL" id="MFC6022184.1"/>
    </source>
</evidence>
<sequence>MTDWIRADFAALGGLRQGITATGAGFTDEHDSWSSVVEQLVQDWPDAAGGLFNAVTVAALTFDRVNNEFLGMLGVAVEKALELYEGTLADVSKMIPDS</sequence>
<proteinExistence type="predicted"/>
<evidence type="ECO:0000313" key="2">
    <source>
        <dbReference type="Proteomes" id="UP001596203"/>
    </source>
</evidence>
<dbReference type="EMBL" id="JBHSPR010000056">
    <property type="protein sequence ID" value="MFC6022184.1"/>
    <property type="molecule type" value="Genomic_DNA"/>
</dbReference>
<comment type="caution">
    <text evidence="1">The sequence shown here is derived from an EMBL/GenBank/DDBJ whole genome shotgun (WGS) entry which is preliminary data.</text>
</comment>
<protein>
    <recommendedName>
        <fullName evidence="3">WXG100 family type VII secretion target</fullName>
    </recommendedName>
</protein>
<name>A0ABW1KK53_9ACTN</name>